<accession>A0A175W9Y8</accession>
<dbReference type="Pfam" id="PF13673">
    <property type="entry name" value="Acetyltransf_10"/>
    <property type="match status" value="1"/>
</dbReference>
<dbReference type="PANTHER" id="PTHR42791">
    <property type="entry name" value="GNAT FAMILY ACETYLTRANSFERASE"/>
    <property type="match status" value="1"/>
</dbReference>
<organism evidence="2 3">
    <name type="scientific">Madurella mycetomatis</name>
    <dbReference type="NCBI Taxonomy" id="100816"/>
    <lineage>
        <taxon>Eukaryota</taxon>
        <taxon>Fungi</taxon>
        <taxon>Dikarya</taxon>
        <taxon>Ascomycota</taxon>
        <taxon>Pezizomycotina</taxon>
        <taxon>Sordariomycetes</taxon>
        <taxon>Sordariomycetidae</taxon>
        <taxon>Sordariales</taxon>
        <taxon>Sordariales incertae sedis</taxon>
        <taxon>Madurella</taxon>
    </lineage>
</organism>
<dbReference type="PROSITE" id="PS51186">
    <property type="entry name" value="GNAT"/>
    <property type="match status" value="1"/>
</dbReference>
<dbReference type="STRING" id="100816.A0A175W9Y8"/>
<dbReference type="OrthoDB" id="10017208at2759"/>
<dbReference type="VEuPathDB" id="FungiDB:MMYC01_203336"/>
<dbReference type="Proteomes" id="UP000078237">
    <property type="component" value="Unassembled WGS sequence"/>
</dbReference>
<keyword evidence="3" id="KW-1185">Reference proteome</keyword>
<dbReference type="InterPro" id="IPR016181">
    <property type="entry name" value="Acyl_CoA_acyltransferase"/>
</dbReference>
<dbReference type="InterPro" id="IPR000182">
    <property type="entry name" value="GNAT_dom"/>
</dbReference>
<dbReference type="EMBL" id="LCTW02000063">
    <property type="protein sequence ID" value="KXX80289.1"/>
    <property type="molecule type" value="Genomic_DNA"/>
</dbReference>
<reference evidence="2 3" key="1">
    <citation type="journal article" date="2016" name="Genome Announc.">
        <title>Genome Sequence of Madurella mycetomatis mm55, Isolated from a Human Mycetoma Case in Sudan.</title>
        <authorList>
            <person name="Smit S."/>
            <person name="Derks M.F."/>
            <person name="Bervoets S."/>
            <person name="Fahal A."/>
            <person name="van Leeuwen W."/>
            <person name="van Belkum A."/>
            <person name="van de Sande W.W."/>
        </authorList>
    </citation>
    <scope>NUCLEOTIDE SEQUENCE [LARGE SCALE GENOMIC DNA]</scope>
    <source>
        <strain evidence="3">mm55</strain>
    </source>
</reference>
<protein>
    <submittedName>
        <fullName evidence="2">Puromycin N-acetyltransferase</fullName>
    </submittedName>
</protein>
<sequence>MPLHVRPATEADSWRIGCIGKDAFRDTISRVLFPPHLHSKSETGDPELDEAQWRAARNTRRMRDGKATFVVVDAPEDGGAEENVVGFAQWDPPSPQDAPEVRVKVSEADQDPLPATLDEEGLRAIIEILEVQTKKALGPDGHSKVWNLMILGVDPTQQRRGIGRMLVQRGLDLAAQAGNDAFVISTPEGRGLYHSLGFRQVGDAYYMGGIPHYSMLWRRPGLALP</sequence>
<name>A0A175W9Y8_9PEZI</name>
<evidence type="ECO:0000259" key="1">
    <source>
        <dbReference type="PROSITE" id="PS51186"/>
    </source>
</evidence>
<dbReference type="InterPro" id="IPR052523">
    <property type="entry name" value="Trichothecene_AcTrans"/>
</dbReference>
<evidence type="ECO:0000313" key="2">
    <source>
        <dbReference type="EMBL" id="KXX80289.1"/>
    </source>
</evidence>
<dbReference type="GO" id="GO:0016747">
    <property type="term" value="F:acyltransferase activity, transferring groups other than amino-acyl groups"/>
    <property type="evidence" value="ECO:0007669"/>
    <property type="project" value="InterPro"/>
</dbReference>
<proteinExistence type="predicted"/>
<feature type="domain" description="N-acetyltransferase" evidence="1">
    <location>
        <begin position="85"/>
        <end position="220"/>
    </location>
</feature>
<dbReference type="AlphaFoldDB" id="A0A175W9Y8"/>
<dbReference type="SUPFAM" id="SSF55729">
    <property type="entry name" value="Acyl-CoA N-acyltransferases (Nat)"/>
    <property type="match status" value="1"/>
</dbReference>
<gene>
    <name evidence="2" type="ORF">MMYC01_203336</name>
</gene>
<comment type="caution">
    <text evidence="2">The sequence shown here is derived from an EMBL/GenBank/DDBJ whole genome shotgun (WGS) entry which is preliminary data.</text>
</comment>
<evidence type="ECO:0000313" key="3">
    <source>
        <dbReference type="Proteomes" id="UP000078237"/>
    </source>
</evidence>
<dbReference type="Gene3D" id="3.40.630.30">
    <property type="match status" value="1"/>
</dbReference>
<dbReference type="PANTHER" id="PTHR42791:SF2">
    <property type="entry name" value="N-ACETYLTRANSFERASE DOMAIN-CONTAINING PROTEIN"/>
    <property type="match status" value="1"/>
</dbReference>
<dbReference type="CDD" id="cd04301">
    <property type="entry name" value="NAT_SF"/>
    <property type="match status" value="1"/>
</dbReference>